<feature type="compositionally biased region" description="Gly residues" evidence="1">
    <location>
        <begin position="38"/>
        <end position="48"/>
    </location>
</feature>
<organism evidence="2 3">
    <name type="scientific">Pendulispora brunnea</name>
    <dbReference type="NCBI Taxonomy" id="2905690"/>
    <lineage>
        <taxon>Bacteria</taxon>
        <taxon>Pseudomonadati</taxon>
        <taxon>Myxococcota</taxon>
        <taxon>Myxococcia</taxon>
        <taxon>Myxococcales</taxon>
        <taxon>Sorangiineae</taxon>
        <taxon>Pendulisporaceae</taxon>
        <taxon>Pendulispora</taxon>
    </lineage>
</organism>
<reference evidence="2 3" key="1">
    <citation type="submission" date="2021-12" db="EMBL/GenBank/DDBJ databases">
        <title>Discovery of the Pendulisporaceae a myxobacterial family with distinct sporulation behavior and unique specialized metabolism.</title>
        <authorList>
            <person name="Garcia R."/>
            <person name="Popoff A."/>
            <person name="Bader C.D."/>
            <person name="Loehr J."/>
            <person name="Walesch S."/>
            <person name="Walt C."/>
            <person name="Boldt J."/>
            <person name="Bunk B."/>
            <person name="Haeckl F.J.F.P.J."/>
            <person name="Gunesch A.P."/>
            <person name="Birkelbach J."/>
            <person name="Nuebel U."/>
            <person name="Pietschmann T."/>
            <person name="Bach T."/>
            <person name="Mueller R."/>
        </authorList>
    </citation>
    <scope>NUCLEOTIDE SEQUENCE [LARGE SCALE GENOMIC DNA]</scope>
    <source>
        <strain evidence="2 3">MSr12523</strain>
    </source>
</reference>
<feature type="compositionally biased region" description="Basic and acidic residues" evidence="1">
    <location>
        <begin position="10"/>
        <end position="20"/>
    </location>
</feature>
<keyword evidence="3" id="KW-1185">Reference proteome</keyword>
<accession>A0ABZ2KBZ4</accession>
<feature type="region of interest" description="Disordered" evidence="1">
    <location>
        <begin position="1"/>
        <end position="54"/>
    </location>
</feature>
<evidence type="ECO:0000313" key="3">
    <source>
        <dbReference type="Proteomes" id="UP001379533"/>
    </source>
</evidence>
<dbReference type="EMBL" id="CP089982">
    <property type="protein sequence ID" value="WXA94853.1"/>
    <property type="molecule type" value="Genomic_DNA"/>
</dbReference>
<evidence type="ECO:0000256" key="1">
    <source>
        <dbReference type="SAM" id="MobiDB-lite"/>
    </source>
</evidence>
<sequence>MSELPPLPDSVRDLLARAEVPEPPAGLEDRIWSQVSTGFGGPDGGGGAPHSPAPSALHAALGKWGVVSTLAALAVGGAGGAVVRGAMDARPTPVAVASAVVAPEAPVAVVTASAPVSQNDAGAAPVVPAKPPASPSAKAARRDVDLAEEQSLLETARSAILRREPRLALAPLREHAQRFPRGHLSEERDGLWVQALANAGEGAAARTKAAEFRRKYPQSLLLPAVDAAVEHAE</sequence>
<gene>
    <name evidence="2" type="ORF">LZC95_51585</name>
</gene>
<proteinExistence type="predicted"/>
<evidence type="ECO:0000313" key="2">
    <source>
        <dbReference type="EMBL" id="WXA94853.1"/>
    </source>
</evidence>
<name>A0ABZ2KBZ4_9BACT</name>
<dbReference type="Proteomes" id="UP001379533">
    <property type="component" value="Chromosome"/>
</dbReference>
<dbReference type="RefSeq" id="WP_394845463.1">
    <property type="nucleotide sequence ID" value="NZ_CP089982.1"/>
</dbReference>
<protein>
    <submittedName>
        <fullName evidence="2">Uncharacterized protein</fullName>
    </submittedName>
</protein>